<dbReference type="GO" id="GO:0010181">
    <property type="term" value="F:FMN binding"/>
    <property type="evidence" value="ECO:0007669"/>
    <property type="project" value="UniProtKB-UniRule"/>
</dbReference>
<comment type="function">
    <text evidence="6">Also exhibits azoreductase activity. Catalyzes the reductive cleavage of the azo bond in aromatic azo compounds to the corresponding amines.</text>
</comment>
<dbReference type="PANTHER" id="PTHR43741:SF7">
    <property type="entry name" value="FMN-DEPENDENT NADH:QUINONE OXIDOREDUCTASE"/>
    <property type="match status" value="1"/>
</dbReference>
<dbReference type="GO" id="GO:0016652">
    <property type="term" value="F:oxidoreductase activity, acting on NAD(P)H as acceptor"/>
    <property type="evidence" value="ECO:0007669"/>
    <property type="project" value="UniProtKB-UniRule"/>
</dbReference>
<comment type="caution">
    <text evidence="6">Lacks conserved residue(s) required for the propagation of feature annotation.</text>
</comment>
<dbReference type="InterPro" id="IPR023048">
    <property type="entry name" value="NADH:quinone_OxRdtase_FMN_depd"/>
</dbReference>
<dbReference type="GO" id="GO:0009055">
    <property type="term" value="F:electron transfer activity"/>
    <property type="evidence" value="ECO:0007669"/>
    <property type="project" value="UniProtKB-UniRule"/>
</dbReference>
<organism evidence="8 9">
    <name type="scientific">Deinococcus arcticus</name>
    <dbReference type="NCBI Taxonomy" id="2136176"/>
    <lineage>
        <taxon>Bacteria</taxon>
        <taxon>Thermotogati</taxon>
        <taxon>Deinococcota</taxon>
        <taxon>Deinococci</taxon>
        <taxon>Deinococcales</taxon>
        <taxon>Deinococcaceae</taxon>
        <taxon>Deinococcus</taxon>
    </lineage>
</organism>
<sequence>MTNVLFIQGNPKSLSESTSRQLGQQFVDAYVAAHPGAQVTSLDLYQAEIPLIDADVMTGWGKLARQEDLLPHEAQKVARLGELVDQFLAADLLVFAAPMWNFGYPPMVKAYMDAVAVAGKTFRYGPQGPIGLATGKQAVIVETRGGFWSAPEASAMEHSASHLRAFLGFLGVTDVETVFAEGLNFDPGRSDEILADAGERARALAGRLAAGTLQPA</sequence>
<dbReference type="Gene3D" id="3.40.50.360">
    <property type="match status" value="1"/>
</dbReference>
<keyword evidence="2 6" id="KW-0288">FMN</keyword>
<evidence type="ECO:0000256" key="5">
    <source>
        <dbReference type="ARBA" id="ARBA00048542"/>
    </source>
</evidence>
<feature type="binding site" evidence="6">
    <location>
        <begin position="143"/>
        <end position="146"/>
    </location>
    <ligand>
        <name>FMN</name>
        <dbReference type="ChEBI" id="CHEBI:58210"/>
    </ligand>
</feature>
<comment type="subunit">
    <text evidence="6">Homodimer.</text>
</comment>
<evidence type="ECO:0000313" key="9">
    <source>
        <dbReference type="Proteomes" id="UP000240317"/>
    </source>
</evidence>
<feature type="domain" description="Flavodoxin-like fold" evidence="7">
    <location>
        <begin position="3"/>
        <end position="203"/>
    </location>
</feature>
<keyword evidence="4 6" id="KW-0520">NAD</keyword>
<comment type="similarity">
    <text evidence="6">Belongs to the azoreductase type 1 family.</text>
</comment>
<dbReference type="Proteomes" id="UP000240317">
    <property type="component" value="Unassembled WGS sequence"/>
</dbReference>
<evidence type="ECO:0000313" key="8">
    <source>
        <dbReference type="EMBL" id="PTA69129.1"/>
    </source>
</evidence>
<evidence type="ECO:0000256" key="4">
    <source>
        <dbReference type="ARBA" id="ARBA00023027"/>
    </source>
</evidence>
<dbReference type="GO" id="GO:0016655">
    <property type="term" value="F:oxidoreductase activity, acting on NAD(P)H, quinone or similar compound as acceptor"/>
    <property type="evidence" value="ECO:0007669"/>
    <property type="project" value="InterPro"/>
</dbReference>
<evidence type="ECO:0000256" key="3">
    <source>
        <dbReference type="ARBA" id="ARBA00023002"/>
    </source>
</evidence>
<evidence type="ECO:0000256" key="2">
    <source>
        <dbReference type="ARBA" id="ARBA00022643"/>
    </source>
</evidence>
<comment type="function">
    <text evidence="6">Quinone reductase that provides resistance to thiol-specific stress caused by electrophilic quinones.</text>
</comment>
<dbReference type="OrthoDB" id="9805013at2"/>
<evidence type="ECO:0000256" key="6">
    <source>
        <dbReference type="HAMAP-Rule" id="MF_01216"/>
    </source>
</evidence>
<dbReference type="SUPFAM" id="SSF52218">
    <property type="entry name" value="Flavoproteins"/>
    <property type="match status" value="1"/>
</dbReference>
<dbReference type="EMBL" id="PYSV01000003">
    <property type="protein sequence ID" value="PTA69129.1"/>
    <property type="molecule type" value="Genomic_DNA"/>
</dbReference>
<evidence type="ECO:0000256" key="1">
    <source>
        <dbReference type="ARBA" id="ARBA00022630"/>
    </source>
</evidence>
<feature type="binding site" evidence="6">
    <location>
        <begin position="99"/>
        <end position="102"/>
    </location>
    <ligand>
        <name>FMN</name>
        <dbReference type="ChEBI" id="CHEBI:58210"/>
    </ligand>
</feature>
<dbReference type="InterPro" id="IPR003680">
    <property type="entry name" value="Flavodoxin_fold"/>
</dbReference>
<dbReference type="HAMAP" id="MF_01216">
    <property type="entry name" value="Azoreductase_type1"/>
    <property type="match status" value="1"/>
</dbReference>
<dbReference type="EC" id="1.6.5.-" evidence="6"/>
<protein>
    <recommendedName>
        <fullName evidence="6">FMN dependent NADH:quinone oxidoreductase</fullName>
        <ecNumber evidence="6">1.6.5.-</ecNumber>
    </recommendedName>
    <alternativeName>
        <fullName evidence="6">Azo-dye reductase</fullName>
    </alternativeName>
    <alternativeName>
        <fullName evidence="6">FMN-dependent NADH-azo compound oxidoreductase</fullName>
    </alternativeName>
    <alternativeName>
        <fullName evidence="6">FMN-dependent NADH-azoreductase</fullName>
        <ecNumber evidence="6">1.7.1.17</ecNumber>
    </alternativeName>
</protein>
<dbReference type="InterPro" id="IPR050104">
    <property type="entry name" value="FMN-dep_NADH:Q_OxRdtase_AzoR1"/>
</dbReference>
<name>A0A2T3WB46_9DEIO</name>
<keyword evidence="3 6" id="KW-0560">Oxidoreductase</keyword>
<feature type="binding site" evidence="6">
    <location>
        <begin position="17"/>
        <end position="19"/>
    </location>
    <ligand>
        <name>FMN</name>
        <dbReference type="ChEBI" id="CHEBI:58210"/>
    </ligand>
</feature>
<comment type="catalytic activity">
    <reaction evidence="5">
        <text>N,N-dimethyl-1,4-phenylenediamine + anthranilate + 2 NAD(+) = 2-(4-dimethylaminophenyl)diazenylbenzoate + 2 NADH + 2 H(+)</text>
        <dbReference type="Rhea" id="RHEA:55872"/>
        <dbReference type="ChEBI" id="CHEBI:15378"/>
        <dbReference type="ChEBI" id="CHEBI:15783"/>
        <dbReference type="ChEBI" id="CHEBI:16567"/>
        <dbReference type="ChEBI" id="CHEBI:57540"/>
        <dbReference type="ChEBI" id="CHEBI:57945"/>
        <dbReference type="ChEBI" id="CHEBI:71579"/>
        <dbReference type="EC" id="1.7.1.17"/>
    </reaction>
    <physiologicalReaction direction="right-to-left" evidence="5">
        <dbReference type="Rhea" id="RHEA:55874"/>
    </physiologicalReaction>
</comment>
<comment type="catalytic activity">
    <reaction evidence="6">
        <text>2 a quinone + NADH + H(+) = 2 a 1,4-benzosemiquinone + NAD(+)</text>
        <dbReference type="Rhea" id="RHEA:65952"/>
        <dbReference type="ChEBI" id="CHEBI:15378"/>
        <dbReference type="ChEBI" id="CHEBI:57540"/>
        <dbReference type="ChEBI" id="CHEBI:57945"/>
        <dbReference type="ChEBI" id="CHEBI:132124"/>
        <dbReference type="ChEBI" id="CHEBI:134225"/>
    </reaction>
</comment>
<dbReference type="InterPro" id="IPR029039">
    <property type="entry name" value="Flavoprotein-like_sf"/>
</dbReference>
<proteinExistence type="inferred from homology"/>
<accession>A0A2T3WB46</accession>
<keyword evidence="9" id="KW-1185">Reference proteome</keyword>
<comment type="caution">
    <text evidence="8">The sequence shown here is derived from an EMBL/GenBank/DDBJ whole genome shotgun (WGS) entry which is preliminary data.</text>
</comment>
<keyword evidence="1 6" id="KW-0285">Flavoprotein</keyword>
<dbReference type="PANTHER" id="PTHR43741">
    <property type="entry name" value="FMN-DEPENDENT NADH-AZOREDUCTASE 1"/>
    <property type="match status" value="1"/>
</dbReference>
<dbReference type="RefSeq" id="WP_107136988.1">
    <property type="nucleotide sequence ID" value="NZ_PYSV01000003.1"/>
</dbReference>
<comment type="cofactor">
    <cofactor evidence="6">
        <name>FMN</name>
        <dbReference type="ChEBI" id="CHEBI:58210"/>
    </cofactor>
    <text evidence="6">Binds 1 FMN per subunit.</text>
</comment>
<gene>
    <name evidence="6" type="primary">azoR</name>
    <name evidence="8" type="ORF">C8263_04915</name>
</gene>
<evidence type="ECO:0000259" key="7">
    <source>
        <dbReference type="Pfam" id="PF02525"/>
    </source>
</evidence>
<reference evidence="8 9" key="1">
    <citation type="submission" date="2018-03" db="EMBL/GenBank/DDBJ databases">
        <title>Draft genome of Deinococcus sp. OD32.</title>
        <authorList>
            <person name="Wang X.-P."/>
            <person name="Du Z.-J."/>
        </authorList>
    </citation>
    <scope>NUCLEOTIDE SEQUENCE [LARGE SCALE GENOMIC DNA]</scope>
    <source>
        <strain evidence="8 9">OD32</strain>
    </source>
</reference>
<dbReference type="EC" id="1.7.1.17" evidence="6"/>
<dbReference type="AlphaFoldDB" id="A0A2T3WB46"/>
<dbReference type="Pfam" id="PF02525">
    <property type="entry name" value="Flavodoxin_2"/>
    <property type="match status" value="1"/>
</dbReference>